<dbReference type="RefSeq" id="WP_153550570.1">
    <property type="nucleotide sequence ID" value="NZ_CP040089.1"/>
</dbReference>
<dbReference type="GeneID" id="42365337"/>
<accession>A0A5Q0UGT6</accession>
<sequence length="71" mass="7284">MNGQVALAVAFIVALGLIATGYSINSGGIDIFEKGFLGDSGLLDSVNDTGEESIIQKPNLSNKNVEQGGQS</sequence>
<dbReference type="Proteomes" id="UP000377803">
    <property type="component" value="Chromosome"/>
</dbReference>
<keyword evidence="2" id="KW-1185">Reference proteome</keyword>
<gene>
    <name evidence="1" type="ORF">LC1Nh_0945</name>
</gene>
<dbReference type="KEGG" id="ncon:LC1Nh_0945"/>
<dbReference type="AlphaFoldDB" id="A0A5Q0UGT6"/>
<protein>
    <submittedName>
        <fullName evidence="1">Uncharacterized protein</fullName>
    </submittedName>
</protein>
<proteinExistence type="predicted"/>
<organism evidence="1 2">
    <name type="scientific">Candidatus Nanohalobium constans</name>
    <dbReference type="NCBI Taxonomy" id="2565781"/>
    <lineage>
        <taxon>Archaea</taxon>
        <taxon>Candidatus Nanohalarchaeota</taxon>
        <taxon>Candidatus Nanohalobia</taxon>
        <taxon>Candidatus Nanohalobiales</taxon>
        <taxon>Candidatus Nanohalobiaceae</taxon>
        <taxon>Candidatus Nanohalobium</taxon>
    </lineage>
</organism>
<evidence type="ECO:0000313" key="1">
    <source>
        <dbReference type="EMBL" id="QGA80827.1"/>
    </source>
</evidence>
<evidence type="ECO:0000313" key="2">
    <source>
        <dbReference type="Proteomes" id="UP000377803"/>
    </source>
</evidence>
<reference evidence="2" key="1">
    <citation type="submission" date="2019-05" db="EMBL/GenBank/DDBJ databases">
        <title>Candidatus Nanohalobium constans, a novel model system to study the DPANN nano-sized archaea: genomic and physiological characterization of a nanoarchaeon co-cultured with its chitinotrophic host.</title>
        <authorList>
            <person name="La Cono V."/>
            <person name="Arcadi E."/>
            <person name="Crisafi F."/>
            <person name="Denaro R."/>
            <person name="La Spada G."/>
            <person name="Messina E."/>
            <person name="Smedile F."/>
            <person name="Toshchakov S.V."/>
            <person name="Shevchenko M.A."/>
            <person name="Golyshin P.N."/>
            <person name="Golyshina O.V."/>
            <person name="Ferrer M."/>
            <person name="Rohde M."/>
            <person name="Mushegian A."/>
            <person name="Sorokin D.Y."/>
            <person name="Giuliano L."/>
            <person name="Yakimov M.M."/>
        </authorList>
    </citation>
    <scope>NUCLEOTIDE SEQUENCE [LARGE SCALE GENOMIC DNA]</scope>
    <source>
        <strain evidence="2">LC1Nh</strain>
    </source>
</reference>
<name>A0A5Q0UGT6_9ARCH</name>
<dbReference type="EMBL" id="CP040089">
    <property type="protein sequence ID" value="QGA80827.1"/>
    <property type="molecule type" value="Genomic_DNA"/>
</dbReference>